<dbReference type="EMBL" id="JACCFP010000001">
    <property type="protein sequence ID" value="NYJ00946.1"/>
    <property type="molecule type" value="Genomic_DNA"/>
</dbReference>
<sequence length="330" mass="35416">MTWTSAVWTTVEFREELRDFVAPVVGEPTVLEPLDVRPWSTVWRVESAAGVHYAKQNCPGQAHEAALVVELARIAPERVAPVAAADPARDLLLTPDLGPTLRASGAAADPDVWCRIVAEAAALQREVATHVAELPLRVLLPADATTYVADAVGRLAALPAGDARRLRPEEALRIEALLPDIGEWSDEVADLGLPITLNHNDLHDNNVIAPAGDASLRFFDFGDAVLAEPLGSLLIPLRFCADVLGAGPDDPRLHRVVDAALEVWTDVVPAARMRAALPAALQLGRLARAESWRRCVASMTLAERGEYGAAPAEWLGTLGEDPPVGTRPRM</sequence>
<comment type="caution">
    <text evidence="1">The sequence shown here is derived from an EMBL/GenBank/DDBJ whole genome shotgun (WGS) entry which is preliminary data.</text>
</comment>
<evidence type="ECO:0000313" key="2">
    <source>
        <dbReference type="Proteomes" id="UP000530424"/>
    </source>
</evidence>
<evidence type="ECO:0000313" key="1">
    <source>
        <dbReference type="EMBL" id="NYJ00946.1"/>
    </source>
</evidence>
<gene>
    <name evidence="1" type="ORF">HNR19_001644</name>
</gene>
<dbReference type="Proteomes" id="UP000530424">
    <property type="component" value="Unassembled WGS sequence"/>
</dbReference>
<evidence type="ECO:0008006" key="3">
    <source>
        <dbReference type="Google" id="ProtNLM"/>
    </source>
</evidence>
<organism evidence="1 2">
    <name type="scientific">Nocardioides thalensis</name>
    <dbReference type="NCBI Taxonomy" id="1914755"/>
    <lineage>
        <taxon>Bacteria</taxon>
        <taxon>Bacillati</taxon>
        <taxon>Actinomycetota</taxon>
        <taxon>Actinomycetes</taxon>
        <taxon>Propionibacteriales</taxon>
        <taxon>Nocardioidaceae</taxon>
        <taxon>Nocardioides</taxon>
    </lineage>
</organism>
<dbReference type="AlphaFoldDB" id="A0A853C1S4"/>
<protein>
    <recommendedName>
        <fullName evidence="3">Aminoglycoside phosphotransferase domain-containing protein</fullName>
    </recommendedName>
</protein>
<keyword evidence="2" id="KW-1185">Reference proteome</keyword>
<accession>A0A853C1S4</accession>
<name>A0A853C1S4_9ACTN</name>
<proteinExistence type="predicted"/>
<reference evidence="1 2" key="1">
    <citation type="submission" date="2020-07" db="EMBL/GenBank/DDBJ databases">
        <title>Sequencing the genomes of 1000 actinobacteria strains.</title>
        <authorList>
            <person name="Klenk H.-P."/>
        </authorList>
    </citation>
    <scope>NUCLEOTIDE SEQUENCE [LARGE SCALE GENOMIC DNA]</scope>
    <source>
        <strain evidence="1 2">DSM 103833</strain>
    </source>
</reference>
<dbReference type="SUPFAM" id="SSF56112">
    <property type="entry name" value="Protein kinase-like (PK-like)"/>
    <property type="match status" value="1"/>
</dbReference>
<dbReference type="RefSeq" id="WP_179667476.1">
    <property type="nucleotide sequence ID" value="NZ_JACCFP010000001.1"/>
</dbReference>
<dbReference type="InterPro" id="IPR011009">
    <property type="entry name" value="Kinase-like_dom_sf"/>
</dbReference>